<sequence length="360" mass="40342">MSATSSELTFIFGPNKTFFFDSPRTWKYYNIPATLRQLFNSSMSPGWRIAQPFCLALGPQINSPEPIWYVSCRVLSGEEKIFYSQTYFDFNYPDLAAWTKRIPNAPRACFVTFGPGLSYFGCAQGHGSVWAGVSSELTDKVQKAYDTPSSAALGVNGAWFVMWPDGYFAWKFYGAYEGLDRELKGAEPRSVAYVAISPYNKEHYFIAYKDRTVKYNFAGCPEWIPQIQEVFNEWQAEILQRQGIQRPPPVPPVPPQWNQYLARPDQPTYVAAHYANAVPPPPQQTPYNPHVVLPPQQFAVELPGTMLEPPPPPVAARPASIMTSASKRKRLFSRRKSNPSLAAAPAHTASTEGSQTCSVM</sequence>
<keyword evidence="3" id="KW-1185">Reference proteome</keyword>
<dbReference type="RefSeq" id="XP_033652594.1">
    <property type="nucleotide sequence ID" value="XM_033803164.1"/>
</dbReference>
<dbReference type="EMBL" id="ML986499">
    <property type="protein sequence ID" value="KAF2275055.1"/>
    <property type="molecule type" value="Genomic_DNA"/>
</dbReference>
<evidence type="ECO:0000313" key="3">
    <source>
        <dbReference type="Proteomes" id="UP000800097"/>
    </source>
</evidence>
<evidence type="ECO:0000313" key="2">
    <source>
        <dbReference type="EMBL" id="KAF2275055.1"/>
    </source>
</evidence>
<evidence type="ECO:0000256" key="1">
    <source>
        <dbReference type="SAM" id="MobiDB-lite"/>
    </source>
</evidence>
<gene>
    <name evidence="2" type="ORF">EI97DRAFT_86168</name>
</gene>
<organism evidence="2 3">
    <name type="scientific">Westerdykella ornata</name>
    <dbReference type="NCBI Taxonomy" id="318751"/>
    <lineage>
        <taxon>Eukaryota</taxon>
        <taxon>Fungi</taxon>
        <taxon>Dikarya</taxon>
        <taxon>Ascomycota</taxon>
        <taxon>Pezizomycotina</taxon>
        <taxon>Dothideomycetes</taxon>
        <taxon>Pleosporomycetidae</taxon>
        <taxon>Pleosporales</taxon>
        <taxon>Sporormiaceae</taxon>
        <taxon>Westerdykella</taxon>
    </lineage>
</organism>
<name>A0A6A6JFK7_WESOR</name>
<reference evidence="2" key="1">
    <citation type="journal article" date="2020" name="Stud. Mycol.">
        <title>101 Dothideomycetes genomes: a test case for predicting lifestyles and emergence of pathogens.</title>
        <authorList>
            <person name="Haridas S."/>
            <person name="Albert R."/>
            <person name="Binder M."/>
            <person name="Bloem J."/>
            <person name="Labutti K."/>
            <person name="Salamov A."/>
            <person name="Andreopoulos B."/>
            <person name="Baker S."/>
            <person name="Barry K."/>
            <person name="Bills G."/>
            <person name="Bluhm B."/>
            <person name="Cannon C."/>
            <person name="Castanera R."/>
            <person name="Culley D."/>
            <person name="Daum C."/>
            <person name="Ezra D."/>
            <person name="Gonzalez J."/>
            <person name="Henrissat B."/>
            <person name="Kuo A."/>
            <person name="Liang C."/>
            <person name="Lipzen A."/>
            <person name="Lutzoni F."/>
            <person name="Magnuson J."/>
            <person name="Mondo S."/>
            <person name="Nolan M."/>
            <person name="Ohm R."/>
            <person name="Pangilinan J."/>
            <person name="Park H.-J."/>
            <person name="Ramirez L."/>
            <person name="Alfaro M."/>
            <person name="Sun H."/>
            <person name="Tritt A."/>
            <person name="Yoshinaga Y."/>
            <person name="Zwiers L.-H."/>
            <person name="Turgeon B."/>
            <person name="Goodwin S."/>
            <person name="Spatafora J."/>
            <person name="Crous P."/>
            <person name="Grigoriev I."/>
        </authorList>
    </citation>
    <scope>NUCLEOTIDE SEQUENCE</scope>
    <source>
        <strain evidence="2">CBS 379.55</strain>
    </source>
</reference>
<accession>A0A6A6JFK7</accession>
<dbReference type="AlphaFoldDB" id="A0A6A6JFK7"/>
<feature type="compositionally biased region" description="Polar residues" evidence="1">
    <location>
        <begin position="348"/>
        <end position="360"/>
    </location>
</feature>
<dbReference type="Proteomes" id="UP000800097">
    <property type="component" value="Unassembled WGS sequence"/>
</dbReference>
<protein>
    <submittedName>
        <fullName evidence="2">Uncharacterized protein</fullName>
    </submittedName>
</protein>
<dbReference type="OrthoDB" id="4764735at2759"/>
<dbReference type="GeneID" id="54556339"/>
<feature type="region of interest" description="Disordered" evidence="1">
    <location>
        <begin position="329"/>
        <end position="360"/>
    </location>
</feature>
<proteinExistence type="predicted"/>